<dbReference type="AlphaFoldDB" id="A0A0F5Y8D1"/>
<dbReference type="Proteomes" id="UP000033607">
    <property type="component" value="Unassembled WGS sequence"/>
</dbReference>
<evidence type="ECO:0000313" key="1">
    <source>
        <dbReference type="EMBL" id="KKD34892.1"/>
    </source>
</evidence>
<comment type="caution">
    <text evidence="1">The sequence shown here is derived from an EMBL/GenBank/DDBJ whole genome shotgun (WGS) entry which is preliminary data.</text>
</comment>
<accession>A0A0F5Y8D1</accession>
<dbReference type="RefSeq" id="WP_046281973.1">
    <property type="nucleotide sequence ID" value="NZ_LATL02000101.1"/>
</dbReference>
<protein>
    <submittedName>
        <fullName evidence="1">Uncharacterized protein</fullName>
    </submittedName>
</protein>
<gene>
    <name evidence="1" type="ORF">WN50_28370</name>
</gene>
<organism evidence="1 2">
    <name type="scientific">Limnoraphis robusta CS-951</name>
    <dbReference type="NCBI Taxonomy" id="1637645"/>
    <lineage>
        <taxon>Bacteria</taxon>
        <taxon>Bacillati</taxon>
        <taxon>Cyanobacteriota</taxon>
        <taxon>Cyanophyceae</taxon>
        <taxon>Oscillatoriophycideae</taxon>
        <taxon>Oscillatoriales</taxon>
        <taxon>Sirenicapillariaceae</taxon>
        <taxon>Limnoraphis</taxon>
    </lineage>
</organism>
<dbReference type="OrthoDB" id="427196at2"/>
<dbReference type="PATRIC" id="fig|1637645.4.peg.2079"/>
<reference evidence="1 2" key="1">
    <citation type="submission" date="2015-06" db="EMBL/GenBank/DDBJ databases">
        <title>Draft genome assembly of filamentous brackish cyanobacterium Limnoraphis robusta strain CS-951.</title>
        <authorList>
            <person name="Willis A."/>
            <person name="Parks M."/>
            <person name="Burford M.A."/>
        </authorList>
    </citation>
    <scope>NUCLEOTIDE SEQUENCE [LARGE SCALE GENOMIC DNA]</scope>
    <source>
        <strain evidence="1 2">CS-951</strain>
    </source>
</reference>
<evidence type="ECO:0000313" key="2">
    <source>
        <dbReference type="Proteomes" id="UP000033607"/>
    </source>
</evidence>
<sequence length="72" mass="8383">MSISKTEAKQQLERLIFYDESSSEWVQDVWDMSPTLGESAAKLVEAFDALIEYCPQAQLEKMLQTLYKDYLE</sequence>
<proteinExistence type="predicted"/>
<name>A0A0F5Y8D1_9CYAN</name>
<dbReference type="EMBL" id="LATL02000101">
    <property type="protein sequence ID" value="KKD34892.1"/>
    <property type="molecule type" value="Genomic_DNA"/>
</dbReference>